<dbReference type="RefSeq" id="WP_344450865.1">
    <property type="nucleotide sequence ID" value="NZ_BAAATZ010000009.1"/>
</dbReference>
<organism evidence="4 5">
    <name type="scientific">Actinocorallia aurantiaca</name>
    <dbReference type="NCBI Taxonomy" id="46204"/>
    <lineage>
        <taxon>Bacteria</taxon>
        <taxon>Bacillati</taxon>
        <taxon>Actinomycetota</taxon>
        <taxon>Actinomycetes</taxon>
        <taxon>Streptosporangiales</taxon>
        <taxon>Thermomonosporaceae</taxon>
        <taxon>Actinocorallia</taxon>
    </lineage>
</organism>
<gene>
    <name evidence="4" type="ORF">GCM10010439_28920</name>
</gene>
<dbReference type="SMART" id="SM00240">
    <property type="entry name" value="FHA"/>
    <property type="match status" value="1"/>
</dbReference>
<dbReference type="Pfam" id="PF00498">
    <property type="entry name" value="FHA"/>
    <property type="match status" value="1"/>
</dbReference>
<dbReference type="Gene3D" id="2.60.200.20">
    <property type="match status" value="1"/>
</dbReference>
<evidence type="ECO:0000313" key="4">
    <source>
        <dbReference type="EMBL" id="GAA2726426.1"/>
    </source>
</evidence>
<feature type="domain" description="FHA" evidence="3">
    <location>
        <begin position="291"/>
        <end position="352"/>
    </location>
</feature>
<name>A0ABN3UC59_9ACTN</name>
<dbReference type="CDD" id="cd00060">
    <property type="entry name" value="FHA"/>
    <property type="match status" value="1"/>
</dbReference>
<feature type="compositionally biased region" description="Pro residues" evidence="2">
    <location>
        <begin position="216"/>
        <end position="225"/>
    </location>
</feature>
<evidence type="ECO:0000256" key="2">
    <source>
        <dbReference type="SAM" id="MobiDB-lite"/>
    </source>
</evidence>
<sequence length="387" mass="40487">MTPSVRPLRGEGIVASGNGLLMVCADGASGTERLLQAFTEVAEAGGGGHDLARRVARILSALLPEPHSCAVAGPAEGGVAVLVSGGATARITGPAGEVGLDGRDALTWTDRLVGGRVDQIELRLPGASAGDTRWRLDRGIVPGGGLLCLTGSPGTGRAAEVEGPTARASEVEGPTARDGAAPGRAEPVQVANVTLVEDYRDQPFESVLLLPSEQAPSPPPRPASAPEPDSRPLVWGADCKNGHFNDPRVQYCGICGIAMVQMSLIPRQAPRPPLGVLLLDDGATFRLDTGYVAGRSPEPAAEVRDGTARPILMTDPEGSVSRRHVKVVLDQWDVRITDLGSVNGTFVTEPGLPERRLRQGETVTLCPGSLVRVGGIRTFRYESHRKS</sequence>
<reference evidence="4 5" key="1">
    <citation type="journal article" date="2019" name="Int. J. Syst. Evol. Microbiol.">
        <title>The Global Catalogue of Microorganisms (GCM) 10K type strain sequencing project: providing services to taxonomists for standard genome sequencing and annotation.</title>
        <authorList>
            <consortium name="The Broad Institute Genomics Platform"/>
            <consortium name="The Broad Institute Genome Sequencing Center for Infectious Disease"/>
            <person name="Wu L."/>
            <person name="Ma J."/>
        </authorList>
    </citation>
    <scope>NUCLEOTIDE SEQUENCE [LARGE SCALE GENOMIC DNA]</scope>
    <source>
        <strain evidence="4 5">JCM 8201</strain>
    </source>
</reference>
<protein>
    <recommendedName>
        <fullName evidence="3">FHA domain-containing protein</fullName>
    </recommendedName>
</protein>
<dbReference type="InterPro" id="IPR008984">
    <property type="entry name" value="SMAD_FHA_dom_sf"/>
</dbReference>
<evidence type="ECO:0000259" key="3">
    <source>
        <dbReference type="PROSITE" id="PS50006"/>
    </source>
</evidence>
<dbReference type="PROSITE" id="PS50006">
    <property type="entry name" value="FHA_DOMAIN"/>
    <property type="match status" value="1"/>
</dbReference>
<evidence type="ECO:0000313" key="5">
    <source>
        <dbReference type="Proteomes" id="UP001501842"/>
    </source>
</evidence>
<dbReference type="SUPFAM" id="SSF49879">
    <property type="entry name" value="SMAD/FHA domain"/>
    <property type="match status" value="1"/>
</dbReference>
<accession>A0ABN3UC59</accession>
<comment type="caution">
    <text evidence="4">The sequence shown here is derived from an EMBL/GenBank/DDBJ whole genome shotgun (WGS) entry which is preliminary data.</text>
</comment>
<dbReference type="Proteomes" id="UP001501842">
    <property type="component" value="Unassembled WGS sequence"/>
</dbReference>
<feature type="region of interest" description="Disordered" evidence="2">
    <location>
        <begin position="154"/>
        <end position="186"/>
    </location>
</feature>
<dbReference type="InterPro" id="IPR000253">
    <property type="entry name" value="FHA_dom"/>
</dbReference>
<feature type="region of interest" description="Disordered" evidence="2">
    <location>
        <begin position="211"/>
        <end position="230"/>
    </location>
</feature>
<evidence type="ECO:0000256" key="1">
    <source>
        <dbReference type="ARBA" id="ARBA00022553"/>
    </source>
</evidence>
<proteinExistence type="predicted"/>
<keyword evidence="1" id="KW-0597">Phosphoprotein</keyword>
<keyword evidence="5" id="KW-1185">Reference proteome</keyword>
<dbReference type="EMBL" id="BAAATZ010000009">
    <property type="protein sequence ID" value="GAA2726426.1"/>
    <property type="molecule type" value="Genomic_DNA"/>
</dbReference>